<organism evidence="1">
    <name type="scientific">marine metagenome</name>
    <dbReference type="NCBI Taxonomy" id="408172"/>
    <lineage>
        <taxon>unclassified sequences</taxon>
        <taxon>metagenomes</taxon>
        <taxon>ecological metagenomes</taxon>
    </lineage>
</organism>
<sequence>MLSPRAFRVAAQLTALSLLTRIRYPFNFLFNFSPLTDISLLDHAKTESITNYNTNSKLGAGVSRKGPKVKRLFQTNSKQGAVVSSKDEKALRV</sequence>
<proteinExistence type="predicted"/>
<reference evidence="1" key="1">
    <citation type="submission" date="2018-05" db="EMBL/GenBank/DDBJ databases">
        <authorList>
            <person name="Lanie J.A."/>
            <person name="Ng W.-L."/>
            <person name="Kazmierczak K.M."/>
            <person name="Andrzejewski T.M."/>
            <person name="Davidsen T.M."/>
            <person name="Wayne K.J."/>
            <person name="Tettelin H."/>
            <person name="Glass J.I."/>
            <person name="Rusch D."/>
            <person name="Podicherti R."/>
            <person name="Tsui H.-C.T."/>
            <person name="Winkler M.E."/>
        </authorList>
    </citation>
    <scope>NUCLEOTIDE SEQUENCE</scope>
</reference>
<protein>
    <submittedName>
        <fullName evidence="1">Uncharacterized protein</fullName>
    </submittedName>
</protein>
<name>A0A383CXI4_9ZZZZ</name>
<gene>
    <name evidence="1" type="ORF">METZ01_LOCUS489614</name>
</gene>
<accession>A0A383CXI4</accession>
<evidence type="ECO:0000313" key="1">
    <source>
        <dbReference type="EMBL" id="SVE36760.1"/>
    </source>
</evidence>
<dbReference type="EMBL" id="UINC01212435">
    <property type="protein sequence ID" value="SVE36760.1"/>
    <property type="molecule type" value="Genomic_DNA"/>
</dbReference>
<dbReference type="AlphaFoldDB" id="A0A383CXI4"/>